<evidence type="ECO:0000313" key="2">
    <source>
        <dbReference type="Proteomes" id="UP001155220"/>
    </source>
</evidence>
<dbReference type="RefSeq" id="WP_253962642.1">
    <property type="nucleotide sequence ID" value="NZ_JALHBS010000007.1"/>
</dbReference>
<reference evidence="1" key="1">
    <citation type="submission" date="2022-03" db="EMBL/GenBank/DDBJ databases">
        <title>Aurantimonas Liuensis sp. Nov., isolated from the hadal seawater of the Mariana Trench.</title>
        <authorList>
            <person name="Liu R."/>
        </authorList>
    </citation>
    <scope>NUCLEOTIDE SEQUENCE</scope>
    <source>
        <strain evidence="1">LRZ36</strain>
    </source>
</reference>
<organism evidence="1 2">
    <name type="scientific">Aurantimonas marianensis</name>
    <dbReference type="NCBI Taxonomy" id="2920428"/>
    <lineage>
        <taxon>Bacteria</taxon>
        <taxon>Pseudomonadati</taxon>
        <taxon>Pseudomonadota</taxon>
        <taxon>Alphaproteobacteria</taxon>
        <taxon>Hyphomicrobiales</taxon>
        <taxon>Aurantimonadaceae</taxon>
        <taxon>Aurantimonas</taxon>
    </lineage>
</organism>
<gene>
    <name evidence="1" type="ORF">MJ956_01135</name>
</gene>
<dbReference type="EMBL" id="JALHBS010000007">
    <property type="protein sequence ID" value="MCP3053749.1"/>
    <property type="molecule type" value="Genomic_DNA"/>
</dbReference>
<dbReference type="Proteomes" id="UP001155220">
    <property type="component" value="Unassembled WGS sequence"/>
</dbReference>
<sequence length="90" mass="10139">MSDKIRVIFYEESGAWIAQGLEHDICVQAPTLNDLYGRLEVAVRLEETEPGGIDRIGEAPSHFFDLWEKRSGDFRPRNDGAERYSVGLAA</sequence>
<accession>A0A9X2HA18</accession>
<comment type="caution">
    <text evidence="1">The sequence shown here is derived from an EMBL/GenBank/DDBJ whole genome shotgun (WGS) entry which is preliminary data.</text>
</comment>
<keyword evidence="2" id="KW-1185">Reference proteome</keyword>
<evidence type="ECO:0000313" key="1">
    <source>
        <dbReference type="EMBL" id="MCP3053749.1"/>
    </source>
</evidence>
<dbReference type="AlphaFoldDB" id="A0A9X2HA18"/>
<name>A0A9X2HA18_9HYPH</name>
<proteinExistence type="predicted"/>
<protein>
    <submittedName>
        <fullName evidence="1">Uncharacterized protein</fullName>
    </submittedName>
</protein>